<evidence type="ECO:0000313" key="2">
    <source>
        <dbReference type="EMBL" id="KAK3052503.1"/>
    </source>
</evidence>
<reference evidence="2" key="1">
    <citation type="submission" date="2023-04" db="EMBL/GenBank/DDBJ databases">
        <title>Black Yeasts Isolated from many extreme environments.</title>
        <authorList>
            <person name="Coleine C."/>
            <person name="Stajich J.E."/>
            <person name="Selbmann L."/>
        </authorList>
    </citation>
    <scope>NUCLEOTIDE SEQUENCE</scope>
    <source>
        <strain evidence="2">CCFEE 5312</strain>
    </source>
</reference>
<comment type="caution">
    <text evidence="2">The sequence shown here is derived from an EMBL/GenBank/DDBJ whole genome shotgun (WGS) entry which is preliminary data.</text>
</comment>
<evidence type="ECO:0000256" key="1">
    <source>
        <dbReference type="SAM" id="Coils"/>
    </source>
</evidence>
<protein>
    <submittedName>
        <fullName evidence="2">Uncharacterized protein</fullName>
    </submittedName>
</protein>
<dbReference type="EMBL" id="JAWDJX010000020">
    <property type="protein sequence ID" value="KAK3052503.1"/>
    <property type="molecule type" value="Genomic_DNA"/>
</dbReference>
<feature type="coiled-coil region" evidence="1">
    <location>
        <begin position="64"/>
        <end position="112"/>
    </location>
</feature>
<dbReference type="Proteomes" id="UP001271007">
    <property type="component" value="Unassembled WGS sequence"/>
</dbReference>
<keyword evidence="3" id="KW-1185">Reference proteome</keyword>
<sequence>MFDAKIRDKLLFEDDNYTMARRYFWAHQTLGIMNESIKALVEAYDDRFTDDVWEGRHKTLWPLLDDTSNRNKHYRKKMAGLREEFNIMLGRLRKLIEENNDRRREIQDLREDLFTGTSIQESRKSVNATETTVQQGYNIKLLTMEFFETFQALCDALRLFDSITPHRHWLILLPVILGIRDGEYAKAIHDLRHLHD</sequence>
<evidence type="ECO:0000313" key="3">
    <source>
        <dbReference type="Proteomes" id="UP001271007"/>
    </source>
</evidence>
<proteinExistence type="predicted"/>
<keyword evidence="1" id="KW-0175">Coiled coil</keyword>
<gene>
    <name evidence="2" type="ORF">LTR09_006357</name>
</gene>
<name>A0AAJ0DEE2_9PEZI</name>
<accession>A0AAJ0DEE2</accession>
<organism evidence="2 3">
    <name type="scientific">Extremus antarcticus</name>
    <dbReference type="NCBI Taxonomy" id="702011"/>
    <lineage>
        <taxon>Eukaryota</taxon>
        <taxon>Fungi</taxon>
        <taxon>Dikarya</taxon>
        <taxon>Ascomycota</taxon>
        <taxon>Pezizomycotina</taxon>
        <taxon>Dothideomycetes</taxon>
        <taxon>Dothideomycetidae</taxon>
        <taxon>Mycosphaerellales</taxon>
        <taxon>Extremaceae</taxon>
        <taxon>Extremus</taxon>
    </lineage>
</organism>
<dbReference type="AlphaFoldDB" id="A0AAJ0DEE2"/>